<protein>
    <submittedName>
        <fullName evidence="2">Uncharacterized protein</fullName>
    </submittedName>
</protein>
<evidence type="ECO:0000313" key="2">
    <source>
        <dbReference type="EMBL" id="PPK94684.1"/>
    </source>
</evidence>
<organism evidence="2 3">
    <name type="scientific">Kineococcus xinjiangensis</name>
    <dbReference type="NCBI Taxonomy" id="512762"/>
    <lineage>
        <taxon>Bacteria</taxon>
        <taxon>Bacillati</taxon>
        <taxon>Actinomycetota</taxon>
        <taxon>Actinomycetes</taxon>
        <taxon>Kineosporiales</taxon>
        <taxon>Kineosporiaceae</taxon>
        <taxon>Kineococcus</taxon>
    </lineage>
</organism>
<feature type="compositionally biased region" description="Basic and acidic residues" evidence="1">
    <location>
        <begin position="24"/>
        <end position="58"/>
    </location>
</feature>
<name>A0A2S6IKC6_9ACTN</name>
<accession>A0A2S6IKC6</accession>
<dbReference type="AlphaFoldDB" id="A0A2S6IKC6"/>
<evidence type="ECO:0000256" key="1">
    <source>
        <dbReference type="SAM" id="MobiDB-lite"/>
    </source>
</evidence>
<dbReference type="EMBL" id="PTJD01000007">
    <property type="protein sequence ID" value="PPK94684.1"/>
    <property type="molecule type" value="Genomic_DNA"/>
</dbReference>
<dbReference type="Proteomes" id="UP000239485">
    <property type="component" value="Unassembled WGS sequence"/>
</dbReference>
<sequence length="69" mass="7831">MTSPDDATPDQPNLDDVMQPTESTPRDRQEHGKMPARPRDDQLEQLVEHEREMIHGEDPDATEIPPATD</sequence>
<dbReference type="RefSeq" id="WP_104432983.1">
    <property type="nucleotide sequence ID" value="NZ_PTJD01000007.1"/>
</dbReference>
<keyword evidence="3" id="KW-1185">Reference proteome</keyword>
<comment type="caution">
    <text evidence="2">The sequence shown here is derived from an EMBL/GenBank/DDBJ whole genome shotgun (WGS) entry which is preliminary data.</text>
</comment>
<evidence type="ECO:0000313" key="3">
    <source>
        <dbReference type="Proteomes" id="UP000239485"/>
    </source>
</evidence>
<reference evidence="2 3" key="1">
    <citation type="submission" date="2018-02" db="EMBL/GenBank/DDBJ databases">
        <title>Genomic Encyclopedia of Archaeal and Bacterial Type Strains, Phase II (KMG-II): from individual species to whole genera.</title>
        <authorList>
            <person name="Goeker M."/>
        </authorList>
    </citation>
    <scope>NUCLEOTIDE SEQUENCE [LARGE SCALE GENOMIC DNA]</scope>
    <source>
        <strain evidence="2 3">DSM 22857</strain>
    </source>
</reference>
<feature type="region of interest" description="Disordered" evidence="1">
    <location>
        <begin position="1"/>
        <end position="69"/>
    </location>
</feature>
<proteinExistence type="predicted"/>
<dbReference type="OrthoDB" id="4480068at2"/>
<gene>
    <name evidence="2" type="ORF">CLV92_107187</name>
</gene>